<protein>
    <submittedName>
        <fullName evidence="1">Uncharacterized protein</fullName>
    </submittedName>
</protein>
<dbReference type="AlphaFoldDB" id="A0A2A2ZEC7"/>
<proteinExistence type="predicted"/>
<reference evidence="1 2" key="1">
    <citation type="submission" date="2017-08" db="EMBL/GenBank/DDBJ databases">
        <title>Phylogenetic analysis of Mycobacterium avium complex whole genomes.</title>
        <authorList>
            <person name="Caverly L.J."/>
            <person name="Spilker T."/>
            <person name="Lipuma J."/>
        </authorList>
    </citation>
    <scope>NUCLEOTIDE SEQUENCE [LARGE SCALE GENOMIC DNA]</scope>
    <source>
        <strain evidence="1 2">FLAC0165</strain>
    </source>
</reference>
<sequence length="134" mass="15576">MKREQARWTREDQRLTFEQRRTVYVEFYEALRRMTLRAYDHGMGLSAGGFELPEGWQTEAADACRRLEVYASPEVSKAAIDAYGATWRWGHAARHGQDDETFYDNQDVVDQAQIELLNAIRADLHVTGTPEKYF</sequence>
<dbReference type="Proteomes" id="UP000217768">
    <property type="component" value="Unassembled WGS sequence"/>
</dbReference>
<comment type="caution">
    <text evidence="1">The sequence shown here is derived from an EMBL/GenBank/DDBJ whole genome shotgun (WGS) entry which is preliminary data.</text>
</comment>
<name>A0A2A2ZEC7_MYCAV</name>
<dbReference type="GeneID" id="75271864"/>
<dbReference type="RefSeq" id="WP_033718406.1">
    <property type="nucleotide sequence ID" value="NZ_NSEY01000056.1"/>
</dbReference>
<dbReference type="EMBL" id="NSFD01000051">
    <property type="protein sequence ID" value="PBA24799.1"/>
    <property type="molecule type" value="Genomic_DNA"/>
</dbReference>
<evidence type="ECO:0000313" key="1">
    <source>
        <dbReference type="EMBL" id="PBA24799.1"/>
    </source>
</evidence>
<organism evidence="1 2">
    <name type="scientific">Mycobacterium avium</name>
    <dbReference type="NCBI Taxonomy" id="1764"/>
    <lineage>
        <taxon>Bacteria</taxon>
        <taxon>Bacillati</taxon>
        <taxon>Actinomycetota</taxon>
        <taxon>Actinomycetes</taxon>
        <taxon>Mycobacteriales</taxon>
        <taxon>Mycobacteriaceae</taxon>
        <taxon>Mycobacterium</taxon>
        <taxon>Mycobacterium avium complex (MAC)</taxon>
    </lineage>
</organism>
<gene>
    <name evidence="1" type="ORF">CKJ66_21605</name>
</gene>
<accession>A0A2A2ZEC7</accession>
<evidence type="ECO:0000313" key="2">
    <source>
        <dbReference type="Proteomes" id="UP000217768"/>
    </source>
</evidence>